<evidence type="ECO:0000313" key="2">
    <source>
        <dbReference type="EMBL" id="CBK97405.1"/>
    </source>
</evidence>
<accession>D4JWD6</accession>
<feature type="transmembrane region" description="Helical" evidence="1">
    <location>
        <begin position="12"/>
        <end position="29"/>
    </location>
</feature>
<gene>
    <name evidence="2" type="ORF">EUS_24350</name>
</gene>
<keyword evidence="1" id="KW-0472">Membrane</keyword>
<dbReference type="EMBL" id="FP929044">
    <property type="protein sequence ID" value="CBK97405.1"/>
    <property type="molecule type" value="Genomic_DNA"/>
</dbReference>
<feature type="transmembrane region" description="Helical" evidence="1">
    <location>
        <begin position="68"/>
        <end position="85"/>
    </location>
</feature>
<protein>
    <submittedName>
        <fullName evidence="2">Uncharacterized protein</fullName>
    </submittedName>
</protein>
<keyword evidence="1" id="KW-1133">Transmembrane helix</keyword>
<dbReference type="HOGENOM" id="CLU_2287313_0_0_9"/>
<proteinExistence type="predicted"/>
<evidence type="ECO:0000313" key="3">
    <source>
        <dbReference type="Proteomes" id="UP000008803"/>
    </source>
</evidence>
<evidence type="ECO:0000256" key="1">
    <source>
        <dbReference type="SAM" id="Phobius"/>
    </source>
</evidence>
<dbReference type="AlphaFoldDB" id="D4JWD6"/>
<reference evidence="2 3" key="2">
    <citation type="submission" date="2010-03" db="EMBL/GenBank/DDBJ databases">
        <authorList>
            <person name="Pajon A."/>
        </authorList>
    </citation>
    <scope>NUCLEOTIDE SEQUENCE [LARGE SCALE GENOMIC DNA]</scope>
    <source>
        <strain evidence="2 3">70/3</strain>
    </source>
</reference>
<reference evidence="2 3" key="1">
    <citation type="submission" date="2010-03" db="EMBL/GenBank/DDBJ databases">
        <title>The genome sequence of Eubacterium siraeum 70/3.</title>
        <authorList>
            <consortium name="metaHIT consortium -- http://www.metahit.eu/"/>
            <person name="Pajon A."/>
            <person name="Turner K."/>
            <person name="Parkhill J."/>
            <person name="Duncan S."/>
            <person name="Flint H."/>
        </authorList>
    </citation>
    <scope>NUCLEOTIDE SEQUENCE [LARGE SCALE GENOMIC DNA]</scope>
    <source>
        <strain evidence="2 3">70/3</strain>
    </source>
</reference>
<dbReference type="BioCyc" id="ESIR657319:G136K-2065-MONOMER"/>
<feature type="transmembrane region" description="Helical" evidence="1">
    <location>
        <begin position="41"/>
        <end position="62"/>
    </location>
</feature>
<sequence>MNEMLSRFVNEALSCLIIVPTTVLCLLPMKDKMKYSIKNVLPLFLGVLVMVTVIVSGATALLPVDPKVVFYILLVPLFLAYRVIVDADIVNALQRFCCRLL</sequence>
<dbReference type="KEGG" id="esu:EUS_24350"/>
<dbReference type="PATRIC" id="fig|657319.3.peg.205"/>
<keyword evidence="1" id="KW-0812">Transmembrane</keyword>
<name>D4JWD6_9FIRM</name>
<dbReference type="Proteomes" id="UP000008803">
    <property type="component" value="Chromosome"/>
</dbReference>
<organism evidence="2 3">
    <name type="scientific">[Eubacterium] siraeum 70/3</name>
    <dbReference type="NCBI Taxonomy" id="657319"/>
    <lineage>
        <taxon>Bacteria</taxon>
        <taxon>Bacillati</taxon>
        <taxon>Bacillota</taxon>
        <taxon>Clostridia</taxon>
        <taxon>Eubacteriales</taxon>
        <taxon>Oscillospiraceae</taxon>
        <taxon>Oscillospiraceae incertae sedis</taxon>
    </lineage>
</organism>